<dbReference type="EMBL" id="JAVRRD010000017">
    <property type="protein sequence ID" value="KAK5050646.1"/>
    <property type="molecule type" value="Genomic_DNA"/>
</dbReference>
<evidence type="ECO:0000256" key="2">
    <source>
        <dbReference type="ARBA" id="ARBA00022827"/>
    </source>
</evidence>
<dbReference type="PANTHER" id="PTHR46865:SF2">
    <property type="entry name" value="MONOOXYGENASE"/>
    <property type="match status" value="1"/>
</dbReference>
<dbReference type="SUPFAM" id="SSF51905">
    <property type="entry name" value="FAD/NAD(P)-binding domain"/>
    <property type="match status" value="1"/>
</dbReference>
<organism evidence="5 6">
    <name type="scientific">Exophiala bonariae</name>
    <dbReference type="NCBI Taxonomy" id="1690606"/>
    <lineage>
        <taxon>Eukaryota</taxon>
        <taxon>Fungi</taxon>
        <taxon>Dikarya</taxon>
        <taxon>Ascomycota</taxon>
        <taxon>Pezizomycotina</taxon>
        <taxon>Eurotiomycetes</taxon>
        <taxon>Chaetothyriomycetidae</taxon>
        <taxon>Chaetothyriales</taxon>
        <taxon>Herpotrichiellaceae</taxon>
        <taxon>Exophiala</taxon>
    </lineage>
</organism>
<dbReference type="InterPro" id="IPR036188">
    <property type="entry name" value="FAD/NAD-bd_sf"/>
</dbReference>
<dbReference type="GeneID" id="89972111"/>
<evidence type="ECO:0000313" key="6">
    <source>
        <dbReference type="Proteomes" id="UP001358417"/>
    </source>
</evidence>
<proteinExistence type="predicted"/>
<evidence type="ECO:0000313" key="5">
    <source>
        <dbReference type="EMBL" id="KAK5050646.1"/>
    </source>
</evidence>
<comment type="caution">
    <text evidence="5">The sequence shown here is derived from an EMBL/GenBank/DDBJ whole genome shotgun (WGS) entry which is preliminary data.</text>
</comment>
<dbReference type="Proteomes" id="UP001358417">
    <property type="component" value="Unassembled WGS sequence"/>
</dbReference>
<dbReference type="PANTHER" id="PTHR46865">
    <property type="entry name" value="OXIDOREDUCTASE-RELATED"/>
    <property type="match status" value="1"/>
</dbReference>
<dbReference type="Gene3D" id="3.50.50.60">
    <property type="entry name" value="FAD/NAD(P)-binding domain"/>
    <property type="match status" value="1"/>
</dbReference>
<reference evidence="5 6" key="1">
    <citation type="submission" date="2023-08" db="EMBL/GenBank/DDBJ databases">
        <title>Black Yeasts Isolated from many extreme environments.</title>
        <authorList>
            <person name="Coleine C."/>
            <person name="Stajich J.E."/>
            <person name="Selbmann L."/>
        </authorList>
    </citation>
    <scope>NUCLEOTIDE SEQUENCE [LARGE SCALE GENOMIC DNA]</scope>
    <source>
        <strain evidence="5 6">CCFEE 5792</strain>
    </source>
</reference>
<feature type="domain" description="FAD-binding" evidence="4">
    <location>
        <begin position="4"/>
        <end position="358"/>
    </location>
</feature>
<keyword evidence="3" id="KW-0560">Oxidoreductase</keyword>
<keyword evidence="2" id="KW-0274">FAD</keyword>
<evidence type="ECO:0000256" key="1">
    <source>
        <dbReference type="ARBA" id="ARBA00022630"/>
    </source>
</evidence>
<dbReference type="Gene3D" id="3.30.9.30">
    <property type="match status" value="1"/>
</dbReference>
<dbReference type="PRINTS" id="PR00420">
    <property type="entry name" value="RNGMNOXGNASE"/>
</dbReference>
<evidence type="ECO:0000259" key="4">
    <source>
        <dbReference type="Pfam" id="PF01494"/>
    </source>
</evidence>
<protein>
    <recommendedName>
        <fullName evidence="4">FAD-binding domain-containing protein</fullName>
    </recommendedName>
</protein>
<keyword evidence="1" id="KW-0285">Flavoprotein</keyword>
<name>A0AAV9NA90_9EURO</name>
<dbReference type="GO" id="GO:0071949">
    <property type="term" value="F:FAD binding"/>
    <property type="evidence" value="ECO:0007669"/>
    <property type="project" value="InterPro"/>
</dbReference>
<dbReference type="AlphaFoldDB" id="A0AAV9NA90"/>
<gene>
    <name evidence="5" type="ORF">LTR84_003928</name>
</gene>
<dbReference type="InterPro" id="IPR051704">
    <property type="entry name" value="FAD_aromatic-hydroxylase"/>
</dbReference>
<accession>A0AAV9NA90</accession>
<dbReference type="RefSeq" id="XP_064705232.1">
    <property type="nucleotide sequence ID" value="XM_064847511.1"/>
</dbReference>
<evidence type="ECO:0000256" key="3">
    <source>
        <dbReference type="ARBA" id="ARBA00023002"/>
    </source>
</evidence>
<dbReference type="GO" id="GO:0016491">
    <property type="term" value="F:oxidoreductase activity"/>
    <property type="evidence" value="ECO:0007669"/>
    <property type="project" value="UniProtKB-KW"/>
</dbReference>
<keyword evidence="6" id="KW-1185">Reference proteome</keyword>
<sequence length="421" mass="46338">MSKLKILIVGASIAGPTAAYFFAKAGATVTIIERFPHLRINGQNVDIRTSGVTVMRKIPGMEAAVRANTFDLDGLCLVRENGKPYGTIKTSGSPDQQSLLSEYEIFRGRLAAILYDFTKNNENIRYHFEEQVASIQQEDGIRAVKVTFLNGLQPAEYDLVVACDGATSRTRAIGFHCGVRDHIFPTNCWSAYFSTKQDLIHGSRLGHGFSSIPGRFMSVEYNSSGGNIVNMTMLHPQSAHNATAALREAIAQGDDSLKQYLVSRFYNHGWKTKEVLDELLKTDDLYASEVVQVKVPSLFNGRFALVGDAGYAPGFTGTGTTLALTGAYILAGEICRHKGDVKAGLASYENTMRPIINEMSKVPPFVPSILAPQTALALWLRNNLFALLAWSKLLEYVQRFFGSSGGKTSEYPLPDYHWEND</sequence>
<dbReference type="InterPro" id="IPR002938">
    <property type="entry name" value="FAD-bd"/>
</dbReference>
<dbReference type="Pfam" id="PF01494">
    <property type="entry name" value="FAD_binding_3"/>
    <property type="match status" value="1"/>
</dbReference>